<keyword evidence="1" id="KW-0812">Transmembrane</keyword>
<name>A0A9P4PC04_9PLEO</name>
<sequence>MPFVWKSSCTGRPHEATFTWLRHELQKELEPGVRTALPNRRGASTRTRSVLFITLVTASTAYIILTQLAK</sequence>
<proteinExistence type="predicted"/>
<dbReference type="EMBL" id="MU001506">
    <property type="protein sequence ID" value="KAF2441057.1"/>
    <property type="molecule type" value="Genomic_DNA"/>
</dbReference>
<evidence type="ECO:0000313" key="2">
    <source>
        <dbReference type="EMBL" id="KAF2441057.1"/>
    </source>
</evidence>
<keyword evidence="1" id="KW-0472">Membrane</keyword>
<evidence type="ECO:0000313" key="3">
    <source>
        <dbReference type="Proteomes" id="UP000799764"/>
    </source>
</evidence>
<dbReference type="Proteomes" id="UP000799764">
    <property type="component" value="Unassembled WGS sequence"/>
</dbReference>
<organism evidence="2 3">
    <name type="scientific">Karstenula rhodostoma CBS 690.94</name>
    <dbReference type="NCBI Taxonomy" id="1392251"/>
    <lineage>
        <taxon>Eukaryota</taxon>
        <taxon>Fungi</taxon>
        <taxon>Dikarya</taxon>
        <taxon>Ascomycota</taxon>
        <taxon>Pezizomycotina</taxon>
        <taxon>Dothideomycetes</taxon>
        <taxon>Pleosporomycetidae</taxon>
        <taxon>Pleosporales</taxon>
        <taxon>Massarineae</taxon>
        <taxon>Didymosphaeriaceae</taxon>
        <taxon>Karstenula</taxon>
    </lineage>
</organism>
<dbReference type="AlphaFoldDB" id="A0A9P4PC04"/>
<evidence type="ECO:0000256" key="1">
    <source>
        <dbReference type="SAM" id="Phobius"/>
    </source>
</evidence>
<feature type="transmembrane region" description="Helical" evidence="1">
    <location>
        <begin position="50"/>
        <end position="69"/>
    </location>
</feature>
<gene>
    <name evidence="2" type="ORF">P171DRAFT_87910</name>
</gene>
<protein>
    <submittedName>
        <fullName evidence="2">Uncharacterized protein</fullName>
    </submittedName>
</protein>
<reference evidence="2" key="1">
    <citation type="journal article" date="2020" name="Stud. Mycol.">
        <title>101 Dothideomycetes genomes: a test case for predicting lifestyles and emergence of pathogens.</title>
        <authorList>
            <person name="Haridas S."/>
            <person name="Albert R."/>
            <person name="Binder M."/>
            <person name="Bloem J."/>
            <person name="Labutti K."/>
            <person name="Salamov A."/>
            <person name="Andreopoulos B."/>
            <person name="Baker S."/>
            <person name="Barry K."/>
            <person name="Bills G."/>
            <person name="Bluhm B."/>
            <person name="Cannon C."/>
            <person name="Castanera R."/>
            <person name="Culley D."/>
            <person name="Daum C."/>
            <person name="Ezra D."/>
            <person name="Gonzalez J."/>
            <person name="Henrissat B."/>
            <person name="Kuo A."/>
            <person name="Liang C."/>
            <person name="Lipzen A."/>
            <person name="Lutzoni F."/>
            <person name="Magnuson J."/>
            <person name="Mondo S."/>
            <person name="Nolan M."/>
            <person name="Ohm R."/>
            <person name="Pangilinan J."/>
            <person name="Park H.-J."/>
            <person name="Ramirez L."/>
            <person name="Alfaro M."/>
            <person name="Sun H."/>
            <person name="Tritt A."/>
            <person name="Yoshinaga Y."/>
            <person name="Zwiers L.-H."/>
            <person name="Turgeon B."/>
            <person name="Goodwin S."/>
            <person name="Spatafora J."/>
            <person name="Crous P."/>
            <person name="Grigoriev I."/>
        </authorList>
    </citation>
    <scope>NUCLEOTIDE SEQUENCE</scope>
    <source>
        <strain evidence="2">CBS 690.94</strain>
    </source>
</reference>
<keyword evidence="3" id="KW-1185">Reference proteome</keyword>
<accession>A0A9P4PC04</accession>
<comment type="caution">
    <text evidence="2">The sequence shown here is derived from an EMBL/GenBank/DDBJ whole genome shotgun (WGS) entry which is preliminary data.</text>
</comment>
<keyword evidence="1" id="KW-1133">Transmembrane helix</keyword>